<feature type="region of interest" description="Disordered" evidence="3">
    <location>
        <begin position="484"/>
        <end position="517"/>
    </location>
</feature>
<dbReference type="EMBL" id="JAEMHM010000016">
    <property type="protein sequence ID" value="MBJ6726683.1"/>
    <property type="molecule type" value="Genomic_DNA"/>
</dbReference>
<evidence type="ECO:0000313" key="4">
    <source>
        <dbReference type="EMBL" id="MBJ6726683.1"/>
    </source>
</evidence>
<dbReference type="InterPro" id="IPR010131">
    <property type="entry name" value="MdtP/NodT-like"/>
</dbReference>
<evidence type="ECO:0000256" key="2">
    <source>
        <dbReference type="RuleBase" id="RU362097"/>
    </source>
</evidence>
<dbReference type="AlphaFoldDB" id="A0A8J7M122"/>
<comment type="caution">
    <text evidence="4">The sequence shown here is derived from an EMBL/GenBank/DDBJ whole genome shotgun (WGS) entry which is preliminary data.</text>
</comment>
<dbReference type="SUPFAM" id="SSF56954">
    <property type="entry name" value="Outer membrane efflux proteins (OEP)"/>
    <property type="match status" value="1"/>
</dbReference>
<name>A0A8J7M122_9BACT</name>
<evidence type="ECO:0000256" key="3">
    <source>
        <dbReference type="SAM" id="MobiDB-lite"/>
    </source>
</evidence>
<evidence type="ECO:0000313" key="5">
    <source>
        <dbReference type="Proteomes" id="UP000636888"/>
    </source>
</evidence>
<accession>A0A8J7M122</accession>
<dbReference type="InterPro" id="IPR003423">
    <property type="entry name" value="OMP_efflux"/>
</dbReference>
<feature type="signal peptide" evidence="2">
    <location>
        <begin position="1"/>
        <end position="19"/>
    </location>
</feature>
<feature type="compositionally biased region" description="Polar residues" evidence="3">
    <location>
        <begin position="502"/>
        <end position="517"/>
    </location>
</feature>
<dbReference type="NCBIfam" id="TIGR01845">
    <property type="entry name" value="outer_NodT"/>
    <property type="match status" value="1"/>
</dbReference>
<dbReference type="GO" id="GO:0015562">
    <property type="term" value="F:efflux transmembrane transporter activity"/>
    <property type="evidence" value="ECO:0007669"/>
    <property type="project" value="InterPro"/>
</dbReference>
<dbReference type="Gene3D" id="1.20.1600.10">
    <property type="entry name" value="Outer membrane efflux proteins (OEP)"/>
    <property type="match status" value="1"/>
</dbReference>
<gene>
    <name evidence="4" type="ORF">JFN93_18380</name>
</gene>
<comment type="subcellular location">
    <subcellularLocation>
        <location evidence="2">Cell membrane</location>
        <topology evidence="2">Lipid-anchor</topology>
    </subcellularLocation>
</comment>
<proteinExistence type="inferred from homology"/>
<dbReference type="Proteomes" id="UP000636888">
    <property type="component" value="Unassembled WGS sequence"/>
</dbReference>
<keyword evidence="2" id="KW-0732">Signal</keyword>
<sequence>MKAIRLVINSMLAAALGLAGCTVGPDFRAPEPPAPSARTATVPPAEKIPAQDAAGGEQRFVVGGEIPAQWWRLFQSEKLDGLIRQALKQSPTIEAAAATLRQAQENLTSRRGALKSPKVDANLGVNREHVSGAAFGAPGSFDLTLYQASVNVSYDLDLFGGGRRELEGLAAQIGYQRFQLEGAHLALSANIVTAAVSEASARARIAATKELIALQERLLALVEEQQQFGAASLPDVLAQRSQLAQLRANLPPLEKELEQTRHRLAVLSGRFPGDPALPAFTLEELRLPRDLPVSLPSALVRQRPDIRGAEELFHAASADIGVATANLYPQISLTGTLGTEALNGSGLFNANNLVWGLGGSLVAPIFHGGELKAKKRAAVAAFEAAGARYRETVLEAFQNVADVLQALDRDAATLVALGDAETVARQSFEVSRDQYGFGVVSYLTLLNAERQYQEARLAVVPARAAGYADTAALFQAVGGGWWNRPPEEKVTQQGAGAANKDAGSSRNGGTQPTPSSP</sequence>
<keyword evidence="5" id="KW-1185">Reference proteome</keyword>
<dbReference type="Pfam" id="PF02321">
    <property type="entry name" value="OEP"/>
    <property type="match status" value="2"/>
</dbReference>
<organism evidence="4 5">
    <name type="scientific">Geomesophilobacter sediminis</name>
    <dbReference type="NCBI Taxonomy" id="2798584"/>
    <lineage>
        <taxon>Bacteria</taxon>
        <taxon>Pseudomonadati</taxon>
        <taxon>Thermodesulfobacteriota</taxon>
        <taxon>Desulfuromonadia</taxon>
        <taxon>Geobacterales</taxon>
        <taxon>Geobacteraceae</taxon>
        <taxon>Geomesophilobacter</taxon>
    </lineage>
</organism>
<dbReference type="RefSeq" id="WP_199385595.1">
    <property type="nucleotide sequence ID" value="NZ_JAEMHM010000016.1"/>
</dbReference>
<dbReference type="GO" id="GO:0005886">
    <property type="term" value="C:plasma membrane"/>
    <property type="evidence" value="ECO:0007669"/>
    <property type="project" value="UniProtKB-SubCell"/>
</dbReference>
<dbReference type="PANTHER" id="PTHR30203">
    <property type="entry name" value="OUTER MEMBRANE CATION EFFLUX PROTEIN"/>
    <property type="match status" value="1"/>
</dbReference>
<dbReference type="PANTHER" id="PTHR30203:SF33">
    <property type="entry name" value="BLR4455 PROTEIN"/>
    <property type="match status" value="1"/>
</dbReference>
<reference evidence="4" key="1">
    <citation type="submission" date="2020-12" db="EMBL/GenBank/DDBJ databases">
        <title>Geomonas sp. Red875, isolated from river sediment.</title>
        <authorList>
            <person name="Xu Z."/>
            <person name="Zhang Z."/>
            <person name="Masuda Y."/>
            <person name="Itoh H."/>
            <person name="Senoo K."/>
        </authorList>
    </citation>
    <scope>NUCLEOTIDE SEQUENCE</scope>
    <source>
        <strain evidence="4">Red875</strain>
    </source>
</reference>
<evidence type="ECO:0000256" key="1">
    <source>
        <dbReference type="ARBA" id="ARBA00007613"/>
    </source>
</evidence>
<keyword evidence="2" id="KW-0472">Membrane</keyword>
<keyword evidence="2" id="KW-0449">Lipoprotein</keyword>
<keyword evidence="2" id="KW-1134">Transmembrane beta strand</keyword>
<keyword evidence="2" id="KW-0812">Transmembrane</keyword>
<feature type="chain" id="PRO_5035340594" evidence="2">
    <location>
        <begin position="20"/>
        <end position="517"/>
    </location>
</feature>
<protein>
    <submittedName>
        <fullName evidence="4">Efflux transporter outer membrane subunit</fullName>
    </submittedName>
</protein>
<dbReference type="Gene3D" id="2.20.200.10">
    <property type="entry name" value="Outer membrane efflux proteins (OEP)"/>
    <property type="match status" value="1"/>
</dbReference>
<keyword evidence="2" id="KW-0564">Palmitate</keyword>
<dbReference type="PROSITE" id="PS51257">
    <property type="entry name" value="PROKAR_LIPOPROTEIN"/>
    <property type="match status" value="1"/>
</dbReference>
<comment type="similarity">
    <text evidence="1 2">Belongs to the outer membrane factor (OMF) (TC 1.B.17) family.</text>
</comment>